<dbReference type="InterPro" id="IPR010260">
    <property type="entry name" value="AlpA"/>
</dbReference>
<reference evidence="2" key="1">
    <citation type="journal article" date="2019" name="Int. J. Syst. Evol. Microbiol.">
        <title>The Global Catalogue of Microorganisms (GCM) 10K type strain sequencing project: providing services to taxonomists for standard genome sequencing and annotation.</title>
        <authorList>
            <consortium name="The Broad Institute Genomics Platform"/>
            <consortium name="The Broad Institute Genome Sequencing Center for Infectious Disease"/>
            <person name="Wu L."/>
            <person name="Ma J."/>
        </authorList>
    </citation>
    <scope>NUCLEOTIDE SEQUENCE [LARGE SCALE GENOMIC DNA]</scope>
    <source>
        <strain evidence="2">CGMCC 1.12371</strain>
    </source>
</reference>
<dbReference type="Gene3D" id="1.10.238.160">
    <property type="match status" value="1"/>
</dbReference>
<dbReference type="RefSeq" id="WP_382227771.1">
    <property type="nucleotide sequence ID" value="NZ_JBHTCA010000031.1"/>
</dbReference>
<gene>
    <name evidence="1" type="ORF">ACFQPB_21285</name>
</gene>
<evidence type="ECO:0000313" key="1">
    <source>
        <dbReference type="EMBL" id="MFC7411399.1"/>
    </source>
</evidence>
<name>A0ABW2QPR4_9BURK</name>
<protein>
    <submittedName>
        <fullName evidence="1">AlpA family phage regulatory protein</fullName>
    </submittedName>
</protein>
<evidence type="ECO:0000313" key="2">
    <source>
        <dbReference type="Proteomes" id="UP001596501"/>
    </source>
</evidence>
<dbReference type="Proteomes" id="UP001596501">
    <property type="component" value="Unassembled WGS sequence"/>
</dbReference>
<accession>A0ABW2QPR4</accession>
<proteinExistence type="predicted"/>
<sequence length="87" mass="9589">MTTTILRIPAAKTQSGYSRSTIYLRIAQGLWTKPVSLGPRAVGWPSNEIEALNAARISGKTDAQIRELVELLHTKRKELMAAWGLGQ</sequence>
<comment type="caution">
    <text evidence="1">The sequence shown here is derived from an EMBL/GenBank/DDBJ whole genome shotgun (WGS) entry which is preliminary data.</text>
</comment>
<dbReference type="Pfam" id="PF05930">
    <property type="entry name" value="Phage_AlpA"/>
    <property type="match status" value="1"/>
</dbReference>
<dbReference type="EMBL" id="JBHTCA010000031">
    <property type="protein sequence ID" value="MFC7411399.1"/>
    <property type="molecule type" value="Genomic_DNA"/>
</dbReference>
<organism evidence="1 2">
    <name type="scientific">Hydrogenophaga atypica</name>
    <dbReference type="NCBI Taxonomy" id="249409"/>
    <lineage>
        <taxon>Bacteria</taxon>
        <taxon>Pseudomonadati</taxon>
        <taxon>Pseudomonadota</taxon>
        <taxon>Betaproteobacteria</taxon>
        <taxon>Burkholderiales</taxon>
        <taxon>Comamonadaceae</taxon>
        <taxon>Hydrogenophaga</taxon>
    </lineage>
</organism>
<keyword evidence="2" id="KW-1185">Reference proteome</keyword>